<gene>
    <name evidence="5" type="ORF">SAMN04488050_107102</name>
</gene>
<evidence type="ECO:0000313" key="6">
    <source>
        <dbReference type="Proteomes" id="UP000199392"/>
    </source>
</evidence>
<dbReference type="OrthoDB" id="9803988at2"/>
<dbReference type="EMBL" id="FOZW01000007">
    <property type="protein sequence ID" value="SFS95726.1"/>
    <property type="molecule type" value="Genomic_DNA"/>
</dbReference>
<dbReference type="STRING" id="311180.SAMN04488050_107102"/>
<feature type="chain" id="PRO_5011522142" evidence="3">
    <location>
        <begin position="28"/>
        <end position="512"/>
    </location>
</feature>
<dbReference type="AlphaFoldDB" id="A0A1I6U2M6"/>
<dbReference type="InterPro" id="IPR006311">
    <property type="entry name" value="TAT_signal"/>
</dbReference>
<proteinExistence type="inferred from homology"/>
<evidence type="ECO:0000256" key="2">
    <source>
        <dbReference type="ARBA" id="ARBA00005695"/>
    </source>
</evidence>
<dbReference type="GO" id="GO:0043190">
    <property type="term" value="C:ATP-binding cassette (ABC) transporter complex"/>
    <property type="evidence" value="ECO:0007669"/>
    <property type="project" value="InterPro"/>
</dbReference>
<feature type="signal peptide" evidence="3">
    <location>
        <begin position="1"/>
        <end position="27"/>
    </location>
</feature>
<comment type="subcellular location">
    <subcellularLocation>
        <location evidence="1">Periplasm</location>
    </subcellularLocation>
</comment>
<reference evidence="6" key="1">
    <citation type="submission" date="2016-10" db="EMBL/GenBank/DDBJ databases">
        <authorList>
            <person name="Varghese N."/>
            <person name="Submissions S."/>
        </authorList>
    </citation>
    <scope>NUCLEOTIDE SEQUENCE [LARGE SCALE GENOMIC DNA]</scope>
    <source>
        <strain evidence="6">DSM 26894</strain>
    </source>
</reference>
<dbReference type="Proteomes" id="UP000199392">
    <property type="component" value="Unassembled WGS sequence"/>
</dbReference>
<accession>A0A1I6U2M6</accession>
<dbReference type="PROSITE" id="PS51318">
    <property type="entry name" value="TAT"/>
    <property type="match status" value="1"/>
</dbReference>
<dbReference type="Gene3D" id="3.40.190.10">
    <property type="entry name" value="Periplasmic binding protein-like II"/>
    <property type="match status" value="1"/>
</dbReference>
<comment type="similarity">
    <text evidence="2">Belongs to the bacterial solute-binding protein 5 family.</text>
</comment>
<organism evidence="5 6">
    <name type="scientific">Alloyangia pacifica</name>
    <dbReference type="NCBI Taxonomy" id="311180"/>
    <lineage>
        <taxon>Bacteria</taxon>
        <taxon>Pseudomonadati</taxon>
        <taxon>Pseudomonadota</taxon>
        <taxon>Alphaproteobacteria</taxon>
        <taxon>Rhodobacterales</taxon>
        <taxon>Roseobacteraceae</taxon>
        <taxon>Alloyangia</taxon>
    </lineage>
</organism>
<sequence length="512" mass="55497">MTVIRRRRVLQSALAAAVLGASGLAGAAAVAGATRGGYFRAALGGARGTDSWDARTHAGLFMSAAAQGAVFDTLTEVGADGALRGELATGWSASPDARVWTFDLRPGVRFHNGKPFGAEDVLASLALHRDTASPARPIVAEIEEMRATAPHQVQFTLATGNADFPYLLADYHLLIYPAGQIAEAMARGIGTGLYRVERFEPGRRFIGRRIAEHYKDGRAGWFDGVDFLAMNDPRERLEALRSGRVDAIDRLPAAEADALQAEPRFTVQSLAGNQHYGFALRTDLAPFADPHLRQALKAAVDREAMVAEILHGHGSIGQDSPIGPANPYFTALEPQGFDPDRARWHLAQTGQDHIALPMLVSEAAFDGATRAAELYRDSAAQAGITLELRQLPSETQWPRDSAGFRAGGWSGRATEDWAFSTVLTEAAPWNASRGGSGRFGRLLREARAEFDSARRAELYAEMQRISRDEGGLILPMYANHLQAHSARISTPARVGAMRAMDDSRMAERWWMA</sequence>
<evidence type="ECO:0000259" key="4">
    <source>
        <dbReference type="Pfam" id="PF00496"/>
    </source>
</evidence>
<dbReference type="PIRSF" id="PIRSF002741">
    <property type="entry name" value="MppA"/>
    <property type="match status" value="1"/>
</dbReference>
<dbReference type="GO" id="GO:0030288">
    <property type="term" value="C:outer membrane-bounded periplasmic space"/>
    <property type="evidence" value="ECO:0007669"/>
    <property type="project" value="UniProtKB-ARBA"/>
</dbReference>
<dbReference type="InterPro" id="IPR039424">
    <property type="entry name" value="SBP_5"/>
</dbReference>
<evidence type="ECO:0000256" key="1">
    <source>
        <dbReference type="ARBA" id="ARBA00004418"/>
    </source>
</evidence>
<keyword evidence="6" id="KW-1185">Reference proteome</keyword>
<dbReference type="InterPro" id="IPR030678">
    <property type="entry name" value="Peptide/Ni-bd"/>
</dbReference>
<dbReference type="Gene3D" id="3.10.105.10">
    <property type="entry name" value="Dipeptide-binding Protein, Domain 3"/>
    <property type="match status" value="1"/>
</dbReference>
<protein>
    <submittedName>
        <fullName evidence="5">Peptide/nickel transport system substrate-binding protein</fullName>
    </submittedName>
</protein>
<dbReference type="GO" id="GO:1904680">
    <property type="term" value="F:peptide transmembrane transporter activity"/>
    <property type="evidence" value="ECO:0007669"/>
    <property type="project" value="TreeGrafter"/>
</dbReference>
<dbReference type="InterPro" id="IPR000914">
    <property type="entry name" value="SBP_5_dom"/>
</dbReference>
<dbReference type="GO" id="GO:0015833">
    <property type="term" value="P:peptide transport"/>
    <property type="evidence" value="ECO:0007669"/>
    <property type="project" value="TreeGrafter"/>
</dbReference>
<dbReference type="CDD" id="cd08503">
    <property type="entry name" value="PBP2_NikA_DppA_OppA_like_17"/>
    <property type="match status" value="1"/>
</dbReference>
<name>A0A1I6U2M6_9RHOB</name>
<feature type="domain" description="Solute-binding protein family 5" evidence="4">
    <location>
        <begin position="84"/>
        <end position="425"/>
    </location>
</feature>
<dbReference type="PANTHER" id="PTHR30290">
    <property type="entry name" value="PERIPLASMIC BINDING COMPONENT OF ABC TRANSPORTER"/>
    <property type="match status" value="1"/>
</dbReference>
<dbReference type="SUPFAM" id="SSF53850">
    <property type="entry name" value="Periplasmic binding protein-like II"/>
    <property type="match status" value="1"/>
</dbReference>
<keyword evidence="3" id="KW-0732">Signal</keyword>
<evidence type="ECO:0000313" key="5">
    <source>
        <dbReference type="EMBL" id="SFS95726.1"/>
    </source>
</evidence>
<evidence type="ECO:0000256" key="3">
    <source>
        <dbReference type="SAM" id="SignalP"/>
    </source>
</evidence>
<dbReference type="RefSeq" id="WP_092425740.1">
    <property type="nucleotide sequence ID" value="NZ_FNCL01000007.1"/>
</dbReference>
<dbReference type="Pfam" id="PF00496">
    <property type="entry name" value="SBP_bac_5"/>
    <property type="match status" value="1"/>
</dbReference>